<dbReference type="Proteomes" id="UP001472677">
    <property type="component" value="Unassembled WGS sequence"/>
</dbReference>
<protein>
    <recommendedName>
        <fullName evidence="3">Endonuclease/exonuclease/phosphatase domain-containing protein</fullName>
    </recommendedName>
</protein>
<comment type="caution">
    <text evidence="1">The sequence shown here is derived from an EMBL/GenBank/DDBJ whole genome shotgun (WGS) entry which is preliminary data.</text>
</comment>
<evidence type="ECO:0000313" key="1">
    <source>
        <dbReference type="EMBL" id="KAK8592828.1"/>
    </source>
</evidence>
<dbReference type="PANTHER" id="PTHR33710">
    <property type="entry name" value="BNAC02G09200D PROTEIN"/>
    <property type="match status" value="1"/>
</dbReference>
<dbReference type="Gene3D" id="3.60.10.10">
    <property type="entry name" value="Endonuclease/exonuclease/phosphatase"/>
    <property type="match status" value="1"/>
</dbReference>
<name>A0ABR2G1F9_9ROSI</name>
<keyword evidence="2" id="KW-1185">Reference proteome</keyword>
<dbReference type="SUPFAM" id="SSF56219">
    <property type="entry name" value="DNase I-like"/>
    <property type="match status" value="1"/>
</dbReference>
<dbReference type="PANTHER" id="PTHR33710:SF64">
    <property type="entry name" value="ENDONUCLEASE_EXONUCLEASE_PHOSPHATASE DOMAIN-CONTAINING PROTEIN"/>
    <property type="match status" value="1"/>
</dbReference>
<evidence type="ECO:0008006" key="3">
    <source>
        <dbReference type="Google" id="ProtNLM"/>
    </source>
</evidence>
<sequence length="166" mass="18342">MDDFFNFLTNSINSIRGPLILGCDFNTVKEAEEKIGVALNLRYMRKFGDFIQYNNLIDVPVAGSPFTWCGGYGKAIACKLDMFLVSAEVVGQFPNIVQRTRPRGLSDHRHVLLSLPSVVSGPKSFKCFSYWVDKLELADLIRSVVSESGNVGASCTLRAIKSAVKD</sequence>
<gene>
    <name evidence="1" type="ORF">V6N12_044922</name>
</gene>
<dbReference type="InterPro" id="IPR036691">
    <property type="entry name" value="Endo/exonu/phosph_ase_sf"/>
</dbReference>
<reference evidence="1 2" key="1">
    <citation type="journal article" date="2024" name="G3 (Bethesda)">
        <title>Genome assembly of Hibiscus sabdariffa L. provides insights into metabolisms of medicinal natural products.</title>
        <authorList>
            <person name="Kim T."/>
        </authorList>
    </citation>
    <scope>NUCLEOTIDE SEQUENCE [LARGE SCALE GENOMIC DNA]</scope>
    <source>
        <strain evidence="1">TK-2024</strain>
        <tissue evidence="1">Old leaves</tissue>
    </source>
</reference>
<evidence type="ECO:0000313" key="2">
    <source>
        <dbReference type="Proteomes" id="UP001472677"/>
    </source>
</evidence>
<proteinExistence type="predicted"/>
<dbReference type="EMBL" id="JBBPBM010000003">
    <property type="protein sequence ID" value="KAK8592828.1"/>
    <property type="molecule type" value="Genomic_DNA"/>
</dbReference>
<organism evidence="1 2">
    <name type="scientific">Hibiscus sabdariffa</name>
    <name type="common">roselle</name>
    <dbReference type="NCBI Taxonomy" id="183260"/>
    <lineage>
        <taxon>Eukaryota</taxon>
        <taxon>Viridiplantae</taxon>
        <taxon>Streptophyta</taxon>
        <taxon>Embryophyta</taxon>
        <taxon>Tracheophyta</taxon>
        <taxon>Spermatophyta</taxon>
        <taxon>Magnoliopsida</taxon>
        <taxon>eudicotyledons</taxon>
        <taxon>Gunneridae</taxon>
        <taxon>Pentapetalae</taxon>
        <taxon>rosids</taxon>
        <taxon>malvids</taxon>
        <taxon>Malvales</taxon>
        <taxon>Malvaceae</taxon>
        <taxon>Malvoideae</taxon>
        <taxon>Hibiscus</taxon>
    </lineage>
</organism>
<accession>A0ABR2G1F9</accession>